<dbReference type="InterPro" id="IPR005064">
    <property type="entry name" value="BUG"/>
</dbReference>
<dbReference type="Proteomes" id="UP000238308">
    <property type="component" value="Unassembled WGS sequence"/>
</dbReference>
<protein>
    <submittedName>
        <fullName evidence="2">Tripartite-type tricarboxylate transporter receptor subunit TctC</fullName>
    </submittedName>
</protein>
<name>A0A2T0XI05_9BURK</name>
<accession>A0A2T0XI05</accession>
<dbReference type="CDD" id="cd13578">
    <property type="entry name" value="PBP2_Bug27"/>
    <property type="match status" value="1"/>
</dbReference>
<evidence type="ECO:0000256" key="1">
    <source>
        <dbReference type="ARBA" id="ARBA00006987"/>
    </source>
</evidence>
<dbReference type="Pfam" id="PF03401">
    <property type="entry name" value="TctC"/>
    <property type="match status" value="1"/>
</dbReference>
<dbReference type="SUPFAM" id="SSF53850">
    <property type="entry name" value="Periplasmic binding protein-like II"/>
    <property type="match status" value="1"/>
</dbReference>
<comment type="similarity">
    <text evidence="1">Belongs to the UPF0065 (bug) family.</text>
</comment>
<dbReference type="OrthoDB" id="8678477at2"/>
<dbReference type="EMBL" id="PVTV01000012">
    <property type="protein sequence ID" value="PRY98579.1"/>
    <property type="molecule type" value="Genomic_DNA"/>
</dbReference>
<evidence type="ECO:0000313" key="2">
    <source>
        <dbReference type="EMBL" id="PRY98579.1"/>
    </source>
</evidence>
<sequence length="343" mass="35902">MSENKCGIVRRSLNQALLSLAALALTGLTEVTGLSGLTAQAQPASPYPSKPIKLVIGYSAGGPTDLIGRYMAHGMEQILGQPMIVENKPGGGSNIASEQVARAAPDGYTLFVGTISNATNMSVYDNMRYDTMKDFVHVTHFMSSPSVLVVNAAVPIYNLKELIAYAKANPGKLTYATTGTGGSTHFAGELLKLRTGIDVLHVPYKGASPAITDIMAGNVSMGFMTAAGLVPSIQSGKLRAIAVAGVKRLPQLPNVPTVEEEGIPDFEVSSWNGLFAPAGTPPAIVQKLSQAALTVLARPETQAQFAEDSAFVAGGSPEDFRKYVAAEIAKWAAVAKAANIKLN</sequence>
<proteinExistence type="inferred from homology"/>
<dbReference type="PANTHER" id="PTHR42928">
    <property type="entry name" value="TRICARBOXYLATE-BINDING PROTEIN"/>
    <property type="match status" value="1"/>
</dbReference>
<evidence type="ECO:0000313" key="3">
    <source>
        <dbReference type="Proteomes" id="UP000238308"/>
    </source>
</evidence>
<dbReference type="Gene3D" id="3.40.190.150">
    <property type="entry name" value="Bordetella uptake gene, domain 1"/>
    <property type="match status" value="1"/>
</dbReference>
<dbReference type="RefSeq" id="WP_106227274.1">
    <property type="nucleotide sequence ID" value="NZ_PVTV01000012.1"/>
</dbReference>
<keyword evidence="3" id="KW-1185">Reference proteome</keyword>
<reference evidence="2 3" key="1">
    <citation type="submission" date="2018-03" db="EMBL/GenBank/DDBJ databases">
        <title>Genomic Encyclopedia of Type Strains, Phase III (KMG-III): the genomes of soil and plant-associated and newly described type strains.</title>
        <authorList>
            <person name="Whitman W."/>
        </authorList>
    </citation>
    <scope>NUCLEOTIDE SEQUENCE [LARGE SCALE GENOMIC DNA]</scope>
    <source>
        <strain evidence="2 3">MWH-P2sevCIIIb</strain>
    </source>
</reference>
<comment type="caution">
    <text evidence="2">The sequence shown here is derived from an EMBL/GenBank/DDBJ whole genome shotgun (WGS) entry which is preliminary data.</text>
</comment>
<gene>
    <name evidence="2" type="ORF">BCM14_1412</name>
</gene>
<dbReference type="AlphaFoldDB" id="A0A2T0XI05"/>
<dbReference type="PIRSF" id="PIRSF017082">
    <property type="entry name" value="YflP"/>
    <property type="match status" value="1"/>
</dbReference>
<dbReference type="PANTHER" id="PTHR42928:SF5">
    <property type="entry name" value="BLR1237 PROTEIN"/>
    <property type="match status" value="1"/>
</dbReference>
<organism evidence="2 3">
    <name type="scientific">Jezberella montanilacus</name>
    <dbReference type="NCBI Taxonomy" id="323426"/>
    <lineage>
        <taxon>Bacteria</taxon>
        <taxon>Pseudomonadati</taxon>
        <taxon>Pseudomonadota</taxon>
        <taxon>Betaproteobacteria</taxon>
        <taxon>Burkholderiales</taxon>
        <taxon>Alcaligenaceae</taxon>
        <taxon>Jezberella</taxon>
    </lineage>
</organism>
<dbReference type="InterPro" id="IPR042100">
    <property type="entry name" value="Bug_dom1"/>
</dbReference>
<keyword evidence="2" id="KW-0675">Receptor</keyword>
<dbReference type="Gene3D" id="3.40.190.10">
    <property type="entry name" value="Periplasmic binding protein-like II"/>
    <property type="match status" value="1"/>
</dbReference>